<dbReference type="RefSeq" id="WP_149525695.1">
    <property type="nucleotide sequence ID" value="NZ_CP030848.1"/>
</dbReference>
<evidence type="ECO:0000313" key="2">
    <source>
        <dbReference type="Proteomes" id="UP001170954"/>
    </source>
</evidence>
<organism evidence="1 2">
    <name type="scientific">Sphingobacterium hotanense</name>
    <dbReference type="NCBI Taxonomy" id="649196"/>
    <lineage>
        <taxon>Bacteria</taxon>
        <taxon>Pseudomonadati</taxon>
        <taxon>Bacteroidota</taxon>
        <taxon>Sphingobacteriia</taxon>
        <taxon>Sphingobacteriales</taxon>
        <taxon>Sphingobacteriaceae</taxon>
        <taxon>Sphingobacterium</taxon>
    </lineage>
</organism>
<proteinExistence type="predicted"/>
<name>A0ABT7NNQ9_9SPHI</name>
<reference evidence="1" key="1">
    <citation type="submission" date="2020-06" db="EMBL/GenBank/DDBJ databases">
        <authorList>
            <person name="Dong N."/>
        </authorList>
    </citation>
    <scope>NUCLEOTIDE SEQUENCE</scope>
    <source>
        <strain evidence="1">R1692</strain>
    </source>
</reference>
<reference evidence="1" key="2">
    <citation type="journal article" date="2022" name="Sci. Total Environ.">
        <title>Prevalence, transmission, and molecular epidemiology of tet(X)-positive bacteria among humans, animals, and environmental niches in China: An epidemiological, and genomic-based study.</title>
        <authorList>
            <person name="Dong N."/>
            <person name="Zeng Y."/>
            <person name="Cai C."/>
            <person name="Sun C."/>
            <person name="Lu J."/>
            <person name="Liu C."/>
            <person name="Zhou H."/>
            <person name="Sun Q."/>
            <person name="Shu L."/>
            <person name="Wang H."/>
            <person name="Wang Y."/>
            <person name="Wang S."/>
            <person name="Wu C."/>
            <person name="Chan E.W."/>
            <person name="Chen G."/>
            <person name="Shen Z."/>
            <person name="Chen S."/>
            <person name="Zhang R."/>
        </authorList>
    </citation>
    <scope>NUCLEOTIDE SEQUENCE</scope>
    <source>
        <strain evidence="1">R1692</strain>
    </source>
</reference>
<gene>
    <name evidence="1" type="ORF">HX018_11575</name>
</gene>
<keyword evidence="2" id="KW-1185">Reference proteome</keyword>
<comment type="caution">
    <text evidence="1">The sequence shown here is derived from an EMBL/GenBank/DDBJ whole genome shotgun (WGS) entry which is preliminary data.</text>
</comment>
<dbReference type="Proteomes" id="UP001170954">
    <property type="component" value="Unassembled WGS sequence"/>
</dbReference>
<evidence type="ECO:0008006" key="3">
    <source>
        <dbReference type="Google" id="ProtNLM"/>
    </source>
</evidence>
<evidence type="ECO:0000313" key="1">
    <source>
        <dbReference type="EMBL" id="MDM1048873.1"/>
    </source>
</evidence>
<protein>
    <recommendedName>
        <fullName evidence="3">DUF4251 domain-containing protein</fullName>
    </recommendedName>
</protein>
<sequence>MIKPLQLLLLIVAFCFFQSCEKLESSHNQDEETLAKVKLEGTYAILNPLAFLNLESGFELLNNNAIAPTVKKITENTYDITWNHALVPALKGYEFKLIGNNENGDLQYVANNKVGDEGILMFIINKEKGTSQLSVNIKAGAAKYVASAALKK</sequence>
<accession>A0ABT7NNQ9</accession>
<dbReference type="PROSITE" id="PS51257">
    <property type="entry name" value="PROKAR_LIPOPROTEIN"/>
    <property type="match status" value="1"/>
</dbReference>
<dbReference type="EMBL" id="JACAGK010000031">
    <property type="protein sequence ID" value="MDM1048873.1"/>
    <property type="molecule type" value="Genomic_DNA"/>
</dbReference>